<protein>
    <recommendedName>
        <fullName evidence="5">Ubiquitin-like domain-containing protein</fullName>
    </recommendedName>
</protein>
<dbReference type="InterPro" id="IPR002048">
    <property type="entry name" value="EF_hand_dom"/>
</dbReference>
<evidence type="ECO:0000313" key="4">
    <source>
        <dbReference type="EMBL" id="CAE4653745.1"/>
    </source>
</evidence>
<dbReference type="GO" id="GO:0005509">
    <property type="term" value="F:calcium ion binding"/>
    <property type="evidence" value="ECO:0007669"/>
    <property type="project" value="InterPro"/>
</dbReference>
<dbReference type="EMBL" id="HBNR01077287">
    <property type="protein sequence ID" value="CAE4653745.1"/>
    <property type="molecule type" value="Transcribed_RNA"/>
</dbReference>
<dbReference type="AlphaFoldDB" id="A0A7S4SRB9"/>
<dbReference type="PROSITE" id="PS50222">
    <property type="entry name" value="EF_HAND_2"/>
    <property type="match status" value="1"/>
</dbReference>
<dbReference type="InterPro" id="IPR000626">
    <property type="entry name" value="Ubiquitin-like_dom"/>
</dbReference>
<sequence>MSEEAAEDGAAAADPPPDSPKACGPLEVSVRTLAGATVDVSGLCDSDSLVALLDRIAAVAGVPRGEQRLLLGGEAVPTADLHAPLSSLGIRQGAECALVRVGVPHSGRYVGLSNYEEQAVSYEVWFDGSTWRWLDVGRGLLEFELVYRVLESSNGDAVGCVGAEVLEGVYDWDDDSIQASGVFLRAVPQEVATLSPPLPSSEPMQSAAAAERAARPWWVGLSREELCAEVHHRMDADRDGRLLSGELRSLAESLGWEGGDEEWEELYQVACNVCGSRPEVGFDAAQLHTFIDQSTVPAGTIDLATVLATVLEEQDRGPSDAAWGKGQRPLPLHRFLSRTPSVKLSFASGGQQVQCRDDLTFYVLERLP</sequence>
<proteinExistence type="predicted"/>
<reference evidence="4" key="1">
    <citation type="submission" date="2021-01" db="EMBL/GenBank/DDBJ databases">
        <authorList>
            <person name="Corre E."/>
            <person name="Pelletier E."/>
            <person name="Niang G."/>
            <person name="Scheremetjew M."/>
            <person name="Finn R."/>
            <person name="Kale V."/>
            <person name="Holt S."/>
            <person name="Cochrane G."/>
            <person name="Meng A."/>
            <person name="Brown T."/>
            <person name="Cohen L."/>
        </authorList>
    </citation>
    <scope>NUCLEOTIDE SEQUENCE</scope>
    <source>
        <strain evidence="4">CCMP3105</strain>
    </source>
</reference>
<gene>
    <name evidence="4" type="ORF">AMON00008_LOCUS54991</name>
</gene>
<organism evidence="4">
    <name type="scientific">Alexandrium monilatum</name>
    <dbReference type="NCBI Taxonomy" id="311494"/>
    <lineage>
        <taxon>Eukaryota</taxon>
        <taxon>Sar</taxon>
        <taxon>Alveolata</taxon>
        <taxon>Dinophyceae</taxon>
        <taxon>Gonyaulacales</taxon>
        <taxon>Pyrocystaceae</taxon>
        <taxon>Alexandrium</taxon>
    </lineage>
</organism>
<feature type="domain" description="EF-hand" evidence="3">
    <location>
        <begin position="222"/>
        <end position="257"/>
    </location>
</feature>
<evidence type="ECO:0008006" key="5">
    <source>
        <dbReference type="Google" id="ProtNLM"/>
    </source>
</evidence>
<feature type="region of interest" description="Disordered" evidence="1">
    <location>
        <begin position="1"/>
        <end position="22"/>
    </location>
</feature>
<feature type="domain" description="Ubiquitin-like" evidence="2">
    <location>
        <begin position="26"/>
        <end position="99"/>
    </location>
</feature>
<evidence type="ECO:0000259" key="3">
    <source>
        <dbReference type="PROSITE" id="PS50222"/>
    </source>
</evidence>
<dbReference type="PROSITE" id="PS50053">
    <property type="entry name" value="UBIQUITIN_2"/>
    <property type="match status" value="1"/>
</dbReference>
<accession>A0A7S4SRB9</accession>
<name>A0A7S4SRB9_9DINO</name>
<evidence type="ECO:0000259" key="2">
    <source>
        <dbReference type="PROSITE" id="PS50053"/>
    </source>
</evidence>
<evidence type="ECO:0000256" key="1">
    <source>
        <dbReference type="SAM" id="MobiDB-lite"/>
    </source>
</evidence>